<proteinExistence type="predicted"/>
<organism evidence="2 3">
    <name type="scientific">Characodon lateralis</name>
    <dbReference type="NCBI Taxonomy" id="208331"/>
    <lineage>
        <taxon>Eukaryota</taxon>
        <taxon>Metazoa</taxon>
        <taxon>Chordata</taxon>
        <taxon>Craniata</taxon>
        <taxon>Vertebrata</taxon>
        <taxon>Euteleostomi</taxon>
        <taxon>Actinopterygii</taxon>
        <taxon>Neopterygii</taxon>
        <taxon>Teleostei</taxon>
        <taxon>Neoteleostei</taxon>
        <taxon>Acanthomorphata</taxon>
        <taxon>Ovalentaria</taxon>
        <taxon>Atherinomorphae</taxon>
        <taxon>Cyprinodontiformes</taxon>
        <taxon>Goodeidae</taxon>
        <taxon>Characodon</taxon>
    </lineage>
</organism>
<evidence type="ECO:0000256" key="1">
    <source>
        <dbReference type="SAM" id="Phobius"/>
    </source>
</evidence>
<dbReference type="EMBL" id="JAHUTJ010075854">
    <property type="protein sequence ID" value="MED6294464.1"/>
    <property type="molecule type" value="Genomic_DNA"/>
</dbReference>
<comment type="caution">
    <text evidence="2">The sequence shown here is derived from an EMBL/GenBank/DDBJ whole genome shotgun (WGS) entry which is preliminary data.</text>
</comment>
<keyword evidence="1" id="KW-0472">Membrane</keyword>
<evidence type="ECO:0000313" key="2">
    <source>
        <dbReference type="EMBL" id="MED6294464.1"/>
    </source>
</evidence>
<evidence type="ECO:0000313" key="3">
    <source>
        <dbReference type="Proteomes" id="UP001352852"/>
    </source>
</evidence>
<gene>
    <name evidence="2" type="ORF">CHARACLAT_021347</name>
</gene>
<accession>A0ABU7F636</accession>
<protein>
    <submittedName>
        <fullName evidence="2">Uncharacterized protein</fullName>
    </submittedName>
</protein>
<keyword evidence="3" id="KW-1185">Reference proteome</keyword>
<keyword evidence="1" id="KW-0812">Transmembrane</keyword>
<reference evidence="2 3" key="1">
    <citation type="submission" date="2021-06" db="EMBL/GenBank/DDBJ databases">
        <authorList>
            <person name="Palmer J.M."/>
        </authorList>
    </citation>
    <scope>NUCLEOTIDE SEQUENCE [LARGE SCALE GENOMIC DNA]</scope>
    <source>
        <strain evidence="2 3">CL_MEX2019</strain>
        <tissue evidence="2">Muscle</tissue>
    </source>
</reference>
<name>A0ABU7F636_9TELE</name>
<keyword evidence="1" id="KW-1133">Transmembrane helix</keyword>
<dbReference type="Proteomes" id="UP001352852">
    <property type="component" value="Unassembled WGS sequence"/>
</dbReference>
<sequence length="133" mass="14797">MVCIIVAVPLKLIRLQWSCQAELVSLSSPHLQCFSEWLRLRAVAVLGGPADPCWLSDRKPLAARLQKPLKTSQSNSILPIQSLTLVAIVPILGVVIMLLVLFMPRSSASSLYPTFSRPQNHWVSFRPNLGFSY</sequence>
<feature type="transmembrane region" description="Helical" evidence="1">
    <location>
        <begin position="77"/>
        <end position="102"/>
    </location>
</feature>